<sequence length="121" mass="13835">MQEKMDSMYKAFEALSKRLDSLDVNIGRKLDLVNVHVKNASQRTTALEMQDNQDSMFKAIEALSKRFDSLDANIERKLDLVNVNVKNMSERTTALEMKGIFTLIFNLGCIAFALMRLMIDL</sequence>
<protein>
    <submittedName>
        <fullName evidence="2">Uncharacterized protein</fullName>
    </submittedName>
</protein>
<name>A0A3M6UC07_POCDA</name>
<proteinExistence type="predicted"/>
<keyword evidence="1" id="KW-1133">Transmembrane helix</keyword>
<dbReference type="Proteomes" id="UP000275408">
    <property type="component" value="Unassembled WGS sequence"/>
</dbReference>
<keyword evidence="1" id="KW-0812">Transmembrane</keyword>
<evidence type="ECO:0000256" key="1">
    <source>
        <dbReference type="SAM" id="Phobius"/>
    </source>
</evidence>
<accession>A0A3M6UC07</accession>
<comment type="caution">
    <text evidence="2">The sequence shown here is derived from an EMBL/GenBank/DDBJ whole genome shotgun (WGS) entry which is preliminary data.</text>
</comment>
<organism evidence="2 3">
    <name type="scientific">Pocillopora damicornis</name>
    <name type="common">Cauliflower coral</name>
    <name type="synonym">Millepora damicornis</name>
    <dbReference type="NCBI Taxonomy" id="46731"/>
    <lineage>
        <taxon>Eukaryota</taxon>
        <taxon>Metazoa</taxon>
        <taxon>Cnidaria</taxon>
        <taxon>Anthozoa</taxon>
        <taxon>Hexacorallia</taxon>
        <taxon>Scleractinia</taxon>
        <taxon>Astrocoeniina</taxon>
        <taxon>Pocilloporidae</taxon>
        <taxon>Pocillopora</taxon>
    </lineage>
</organism>
<gene>
    <name evidence="2" type="ORF">pdam_00004088</name>
</gene>
<dbReference type="AlphaFoldDB" id="A0A3M6UC07"/>
<evidence type="ECO:0000313" key="2">
    <source>
        <dbReference type="EMBL" id="RMX51181.1"/>
    </source>
</evidence>
<keyword evidence="3" id="KW-1185">Reference proteome</keyword>
<keyword evidence="1" id="KW-0472">Membrane</keyword>
<evidence type="ECO:0000313" key="3">
    <source>
        <dbReference type="Proteomes" id="UP000275408"/>
    </source>
</evidence>
<dbReference type="EMBL" id="RCHS01001810">
    <property type="protein sequence ID" value="RMX51181.1"/>
    <property type="molecule type" value="Genomic_DNA"/>
</dbReference>
<feature type="transmembrane region" description="Helical" evidence="1">
    <location>
        <begin position="100"/>
        <end position="119"/>
    </location>
</feature>
<reference evidence="2 3" key="1">
    <citation type="journal article" date="2018" name="Sci. Rep.">
        <title>Comparative analysis of the Pocillopora damicornis genome highlights role of immune system in coral evolution.</title>
        <authorList>
            <person name="Cunning R."/>
            <person name="Bay R.A."/>
            <person name="Gillette P."/>
            <person name="Baker A.C."/>
            <person name="Traylor-Knowles N."/>
        </authorList>
    </citation>
    <scope>NUCLEOTIDE SEQUENCE [LARGE SCALE GENOMIC DNA]</scope>
    <source>
        <strain evidence="2">RSMAS</strain>
        <tissue evidence="2">Whole animal</tissue>
    </source>
</reference>